<dbReference type="PANTHER" id="PTHR47955">
    <property type="entry name" value="CYTOCHROME P450 FAMILY 71 PROTEIN"/>
    <property type="match status" value="1"/>
</dbReference>
<evidence type="ECO:0008006" key="6">
    <source>
        <dbReference type="Google" id="ProtNLM"/>
    </source>
</evidence>
<evidence type="ECO:0000256" key="2">
    <source>
        <dbReference type="ARBA" id="ARBA00022723"/>
    </source>
</evidence>
<sequence>MLLQLGNVPALIISSPIMAKEVLRTRDLNFCTRPEHKSFLTAVLGPKRIQLFSHAREFEISHTIKSLSQASSFPVNLEEKVFALVDGIVWWVVDILTGVRKRLKQCFHNLGDFFERVLEEEHLDPARLKSDREEDLVDSLIALLNDQATDSLCPSKEHIKAILLNVFIGGMDTPVVAIVWAMSELVKNPLVMQKLQAEIRNCFLRKAALDVDDLTKLTYLKMVVKETLRMYPPVPLLIPHEAIHRCKIGGSNSYDVLPKARVLINAWAMGRHSSIWTNPHEFYPEGFEGNNIDFRGQHFELLPFGLAE</sequence>
<dbReference type="PRINTS" id="PR00385">
    <property type="entry name" value="P450"/>
</dbReference>
<dbReference type="InterPro" id="IPR001128">
    <property type="entry name" value="Cyt_P450"/>
</dbReference>
<dbReference type="PANTHER" id="PTHR47955:SF11">
    <property type="entry name" value="4-HYDROXYPHENYLACETALDEHYDE OXIME MONOOXYGENASE"/>
    <property type="match status" value="1"/>
</dbReference>
<dbReference type="Pfam" id="PF00067">
    <property type="entry name" value="p450"/>
    <property type="match status" value="1"/>
</dbReference>
<keyword evidence="3" id="KW-0408">Iron</keyword>
<keyword evidence="5" id="KW-1185">Reference proteome</keyword>
<dbReference type="InterPro" id="IPR036396">
    <property type="entry name" value="Cyt_P450_sf"/>
</dbReference>
<reference evidence="4 5" key="1">
    <citation type="submission" date="2022-03" db="EMBL/GenBank/DDBJ databases">
        <authorList>
            <person name="Nunn A."/>
            <person name="Chopra R."/>
            <person name="Nunn A."/>
            <person name="Contreras Garrido A."/>
        </authorList>
    </citation>
    <scope>NUCLEOTIDE SEQUENCE [LARGE SCALE GENOMIC DNA]</scope>
</reference>
<evidence type="ECO:0000256" key="1">
    <source>
        <dbReference type="ARBA" id="ARBA00010617"/>
    </source>
</evidence>
<dbReference type="SUPFAM" id="SSF48264">
    <property type="entry name" value="Cytochrome P450"/>
    <property type="match status" value="1"/>
</dbReference>
<dbReference type="Proteomes" id="UP000836841">
    <property type="component" value="Unassembled WGS sequence"/>
</dbReference>
<dbReference type="GO" id="GO:0005506">
    <property type="term" value="F:iron ion binding"/>
    <property type="evidence" value="ECO:0007669"/>
    <property type="project" value="InterPro"/>
</dbReference>
<dbReference type="GO" id="GO:0020037">
    <property type="term" value="F:heme binding"/>
    <property type="evidence" value="ECO:0007669"/>
    <property type="project" value="InterPro"/>
</dbReference>
<evidence type="ECO:0000313" key="4">
    <source>
        <dbReference type="EMBL" id="CAH2049687.1"/>
    </source>
</evidence>
<dbReference type="GO" id="GO:0004497">
    <property type="term" value="F:monooxygenase activity"/>
    <property type="evidence" value="ECO:0007669"/>
    <property type="project" value="InterPro"/>
</dbReference>
<evidence type="ECO:0000256" key="3">
    <source>
        <dbReference type="ARBA" id="ARBA00023004"/>
    </source>
</evidence>
<dbReference type="InterPro" id="IPR002401">
    <property type="entry name" value="Cyt_P450_E_grp-I"/>
</dbReference>
<evidence type="ECO:0000313" key="5">
    <source>
        <dbReference type="Proteomes" id="UP000836841"/>
    </source>
</evidence>
<dbReference type="AlphaFoldDB" id="A0AAU9RXA4"/>
<name>A0AAU9RXA4_THLAR</name>
<dbReference type="EMBL" id="CAJVSB020000306">
    <property type="protein sequence ID" value="CAH2049687.1"/>
    <property type="molecule type" value="Genomic_DNA"/>
</dbReference>
<dbReference type="GO" id="GO:0016705">
    <property type="term" value="F:oxidoreductase activity, acting on paired donors, with incorporation or reduction of molecular oxygen"/>
    <property type="evidence" value="ECO:0007669"/>
    <property type="project" value="InterPro"/>
</dbReference>
<comment type="similarity">
    <text evidence="1">Belongs to the cytochrome P450 family.</text>
</comment>
<accession>A0AAU9RXA4</accession>
<keyword evidence="2" id="KW-0479">Metal-binding</keyword>
<dbReference type="Gene3D" id="1.10.630.10">
    <property type="entry name" value="Cytochrome P450"/>
    <property type="match status" value="1"/>
</dbReference>
<gene>
    <name evidence="4" type="ORF">TAV2_LOCUS8338</name>
</gene>
<protein>
    <recommendedName>
        <fullName evidence="6">Cytochrome P450</fullName>
    </recommendedName>
</protein>
<comment type="caution">
    <text evidence="4">The sequence shown here is derived from an EMBL/GenBank/DDBJ whole genome shotgun (WGS) entry which is preliminary data.</text>
</comment>
<organism evidence="4 5">
    <name type="scientific">Thlaspi arvense</name>
    <name type="common">Field penny-cress</name>
    <dbReference type="NCBI Taxonomy" id="13288"/>
    <lineage>
        <taxon>Eukaryota</taxon>
        <taxon>Viridiplantae</taxon>
        <taxon>Streptophyta</taxon>
        <taxon>Embryophyta</taxon>
        <taxon>Tracheophyta</taxon>
        <taxon>Spermatophyta</taxon>
        <taxon>Magnoliopsida</taxon>
        <taxon>eudicotyledons</taxon>
        <taxon>Gunneridae</taxon>
        <taxon>Pentapetalae</taxon>
        <taxon>rosids</taxon>
        <taxon>malvids</taxon>
        <taxon>Brassicales</taxon>
        <taxon>Brassicaceae</taxon>
        <taxon>Thlaspideae</taxon>
        <taxon>Thlaspi</taxon>
    </lineage>
</organism>
<dbReference type="PRINTS" id="PR00463">
    <property type="entry name" value="EP450I"/>
</dbReference>
<proteinExistence type="inferred from homology"/>